<name>A0AAV7PW02_PLEWA</name>
<gene>
    <name evidence="1" type="ORF">NDU88_009498</name>
</gene>
<keyword evidence="2" id="KW-1185">Reference proteome</keyword>
<dbReference type="AlphaFoldDB" id="A0AAV7PW02"/>
<comment type="caution">
    <text evidence="1">The sequence shown here is derived from an EMBL/GenBank/DDBJ whole genome shotgun (WGS) entry which is preliminary data.</text>
</comment>
<accession>A0AAV7PW02</accession>
<reference evidence="1" key="1">
    <citation type="journal article" date="2022" name="bioRxiv">
        <title>Sequencing and chromosome-scale assembly of the giantPleurodeles waltlgenome.</title>
        <authorList>
            <person name="Brown T."/>
            <person name="Elewa A."/>
            <person name="Iarovenko S."/>
            <person name="Subramanian E."/>
            <person name="Araus A.J."/>
            <person name="Petzold A."/>
            <person name="Susuki M."/>
            <person name="Suzuki K.-i.T."/>
            <person name="Hayashi T."/>
            <person name="Toyoda A."/>
            <person name="Oliveira C."/>
            <person name="Osipova E."/>
            <person name="Leigh N.D."/>
            <person name="Simon A."/>
            <person name="Yun M.H."/>
        </authorList>
    </citation>
    <scope>NUCLEOTIDE SEQUENCE</scope>
    <source>
        <strain evidence="1">20211129_DDA</strain>
        <tissue evidence="1">Liver</tissue>
    </source>
</reference>
<protein>
    <submittedName>
        <fullName evidence="1">Uncharacterized protein</fullName>
    </submittedName>
</protein>
<evidence type="ECO:0000313" key="2">
    <source>
        <dbReference type="Proteomes" id="UP001066276"/>
    </source>
</evidence>
<evidence type="ECO:0000313" key="1">
    <source>
        <dbReference type="EMBL" id="KAJ1131155.1"/>
    </source>
</evidence>
<dbReference type="EMBL" id="JANPWB010000011">
    <property type="protein sequence ID" value="KAJ1131155.1"/>
    <property type="molecule type" value="Genomic_DNA"/>
</dbReference>
<proteinExistence type="predicted"/>
<sequence>MSCSNPVGDAGKFLLHGRRCIDYSSQEVGLRRSVLAMRRSSGPCDEFPVAMLALRSSPVGETGLRHSGLACGDFLTVVQAVH</sequence>
<organism evidence="1 2">
    <name type="scientific">Pleurodeles waltl</name>
    <name type="common">Iberian ribbed newt</name>
    <dbReference type="NCBI Taxonomy" id="8319"/>
    <lineage>
        <taxon>Eukaryota</taxon>
        <taxon>Metazoa</taxon>
        <taxon>Chordata</taxon>
        <taxon>Craniata</taxon>
        <taxon>Vertebrata</taxon>
        <taxon>Euteleostomi</taxon>
        <taxon>Amphibia</taxon>
        <taxon>Batrachia</taxon>
        <taxon>Caudata</taxon>
        <taxon>Salamandroidea</taxon>
        <taxon>Salamandridae</taxon>
        <taxon>Pleurodelinae</taxon>
        <taxon>Pleurodeles</taxon>
    </lineage>
</organism>
<dbReference type="Proteomes" id="UP001066276">
    <property type="component" value="Chromosome 7"/>
</dbReference>